<reference evidence="1" key="2">
    <citation type="submission" date="2025-08" db="UniProtKB">
        <authorList>
            <consortium name="Ensembl"/>
        </authorList>
    </citation>
    <scope>IDENTIFICATION</scope>
</reference>
<dbReference type="Ensembl" id="ENSPEMT00000034417.1">
    <property type="protein sequence ID" value="ENSPEMP00000035207.1"/>
    <property type="gene ID" value="ENSPEMG00000030761.1"/>
</dbReference>
<sequence>MDSQASHHFCQDLMDYTASQVLDWKELFSQVHRDLMGHLDSRFNQDLIVYLKDLMGHNTSKHQDLIFLLVCKVPDLTIILHKGLNLSIRLAHIMIHLAMLLMFHLKDYSSKDTNKYLIPLKDQILMDLMALETRISQMPLPELQDTLLMKRIFRVLSLETSAIYQLQCQ</sequence>
<dbReference type="Proteomes" id="UP000694547">
    <property type="component" value="Chromosome 1"/>
</dbReference>
<name>A0A8C8W3W6_PERMB</name>
<protein>
    <submittedName>
        <fullName evidence="1">Uncharacterized protein</fullName>
    </submittedName>
</protein>
<reference evidence="1 2" key="1">
    <citation type="submission" date="2018-10" db="EMBL/GenBank/DDBJ databases">
        <title>Improved assembly of the deer mouse Peromyscus maniculatus genome.</title>
        <authorList>
            <person name="Lassance J.-M."/>
            <person name="Hoekstra H.E."/>
        </authorList>
    </citation>
    <scope>NUCLEOTIDE SEQUENCE [LARGE SCALE GENOMIC DNA]</scope>
</reference>
<evidence type="ECO:0000313" key="1">
    <source>
        <dbReference type="Ensembl" id="ENSPEMP00000035207.1"/>
    </source>
</evidence>
<evidence type="ECO:0000313" key="2">
    <source>
        <dbReference type="Proteomes" id="UP000694547"/>
    </source>
</evidence>
<reference evidence="1" key="3">
    <citation type="submission" date="2025-09" db="UniProtKB">
        <authorList>
            <consortium name="Ensembl"/>
        </authorList>
    </citation>
    <scope>IDENTIFICATION</scope>
</reference>
<dbReference type="GeneTree" id="ENSGT00990000214054"/>
<keyword evidence="2" id="KW-1185">Reference proteome</keyword>
<dbReference type="AlphaFoldDB" id="A0A8C8W3W6"/>
<proteinExistence type="predicted"/>
<organism evidence="1 2">
    <name type="scientific">Peromyscus maniculatus bairdii</name>
    <name type="common">Prairie deer mouse</name>
    <dbReference type="NCBI Taxonomy" id="230844"/>
    <lineage>
        <taxon>Eukaryota</taxon>
        <taxon>Metazoa</taxon>
        <taxon>Chordata</taxon>
        <taxon>Craniata</taxon>
        <taxon>Vertebrata</taxon>
        <taxon>Euteleostomi</taxon>
        <taxon>Mammalia</taxon>
        <taxon>Eutheria</taxon>
        <taxon>Euarchontoglires</taxon>
        <taxon>Glires</taxon>
        <taxon>Rodentia</taxon>
        <taxon>Myomorpha</taxon>
        <taxon>Muroidea</taxon>
        <taxon>Cricetidae</taxon>
        <taxon>Neotominae</taxon>
        <taxon>Peromyscus</taxon>
    </lineage>
</organism>
<accession>A0A8C8W3W6</accession>